<dbReference type="Pfam" id="PF17834">
    <property type="entry name" value="GHD"/>
    <property type="match status" value="1"/>
</dbReference>
<evidence type="ECO:0000259" key="13">
    <source>
        <dbReference type="PROSITE" id="PS50228"/>
    </source>
</evidence>
<dbReference type="OMA" id="ACVGRES"/>
<dbReference type="PRINTS" id="PR00742">
    <property type="entry name" value="GLHYDRLASE35"/>
</dbReference>
<comment type="similarity">
    <text evidence="3 11">Belongs to the glycosyl hydrolase 35 family.</text>
</comment>
<dbReference type="PANTHER" id="PTHR23421">
    <property type="entry name" value="BETA-GALACTOSIDASE RELATED"/>
    <property type="match status" value="1"/>
</dbReference>
<dbReference type="InterPro" id="IPR000922">
    <property type="entry name" value="Lectin_gal-bd_dom"/>
</dbReference>
<dbReference type="InterPro" id="IPR017853">
    <property type="entry name" value="GH"/>
</dbReference>
<feature type="chain" id="PRO_5012774359" description="Beta-galactosidase" evidence="12">
    <location>
        <begin position="23"/>
        <end position="817"/>
    </location>
</feature>
<evidence type="ECO:0000256" key="11">
    <source>
        <dbReference type="RuleBase" id="RU003679"/>
    </source>
</evidence>
<dbReference type="OrthoDB" id="724889at2759"/>
<evidence type="ECO:0000256" key="3">
    <source>
        <dbReference type="ARBA" id="ARBA00009809"/>
    </source>
</evidence>
<dbReference type="FunFam" id="3.20.20.80:FF:000006">
    <property type="entry name" value="Beta-galactosidase"/>
    <property type="match status" value="1"/>
</dbReference>
<keyword evidence="8 10" id="KW-0378">Hydrolase</keyword>
<gene>
    <name evidence="14" type="ORF">A4U43_UnF4920</name>
</gene>
<dbReference type="InterPro" id="IPR043159">
    <property type="entry name" value="Lectin_gal-bd_sf"/>
</dbReference>
<dbReference type="InterPro" id="IPR031330">
    <property type="entry name" value="Gly_Hdrlase_35_cat"/>
</dbReference>
<dbReference type="EMBL" id="KV863580">
    <property type="protein sequence ID" value="ONK55324.1"/>
    <property type="molecule type" value="Genomic_DNA"/>
</dbReference>
<organism evidence="14 15">
    <name type="scientific">Asparagus officinalis</name>
    <name type="common">Garden asparagus</name>
    <dbReference type="NCBI Taxonomy" id="4686"/>
    <lineage>
        <taxon>Eukaryota</taxon>
        <taxon>Viridiplantae</taxon>
        <taxon>Streptophyta</taxon>
        <taxon>Embryophyta</taxon>
        <taxon>Tracheophyta</taxon>
        <taxon>Spermatophyta</taxon>
        <taxon>Magnoliopsida</taxon>
        <taxon>Liliopsida</taxon>
        <taxon>Asparagales</taxon>
        <taxon>Asparagaceae</taxon>
        <taxon>Asparagoideae</taxon>
        <taxon>Asparagus</taxon>
    </lineage>
</organism>
<dbReference type="GO" id="GO:0004565">
    <property type="term" value="F:beta-galactosidase activity"/>
    <property type="evidence" value="ECO:0007669"/>
    <property type="project" value="UniProtKB-EC"/>
</dbReference>
<name>A0A1R3L6V5_ASPOF</name>
<dbReference type="AlphaFoldDB" id="A0A1R3L6V5"/>
<reference evidence="15" key="1">
    <citation type="journal article" date="2017" name="Nat. Commun.">
        <title>The asparagus genome sheds light on the origin and evolution of a young Y chromosome.</title>
        <authorList>
            <person name="Harkess A."/>
            <person name="Zhou J."/>
            <person name="Xu C."/>
            <person name="Bowers J.E."/>
            <person name="Van der Hulst R."/>
            <person name="Ayyampalayam S."/>
            <person name="Mercati F."/>
            <person name="Riccardi P."/>
            <person name="McKain M.R."/>
            <person name="Kakrana A."/>
            <person name="Tang H."/>
            <person name="Ray J."/>
            <person name="Groenendijk J."/>
            <person name="Arikit S."/>
            <person name="Mathioni S.M."/>
            <person name="Nakano M."/>
            <person name="Shan H."/>
            <person name="Telgmann-Rauber A."/>
            <person name="Kanno A."/>
            <person name="Yue Z."/>
            <person name="Chen H."/>
            <person name="Li W."/>
            <person name="Chen Y."/>
            <person name="Xu X."/>
            <person name="Zhang Y."/>
            <person name="Luo S."/>
            <person name="Chen H."/>
            <person name="Gao J."/>
            <person name="Mao Z."/>
            <person name="Pires J.C."/>
            <person name="Luo M."/>
            <person name="Kudrna D."/>
            <person name="Wing R.A."/>
            <person name="Meyers B.C."/>
            <person name="Yi K."/>
            <person name="Kong H."/>
            <person name="Lavrijsen P."/>
            <person name="Sunseri F."/>
            <person name="Falavigna A."/>
            <person name="Ye Y."/>
            <person name="Leebens-Mack J.H."/>
            <person name="Chen G."/>
        </authorList>
    </citation>
    <scope>NUCLEOTIDE SEQUENCE [LARGE SCALE GENOMIC DNA]</scope>
    <source>
        <strain evidence="15">cv. DH0086</strain>
    </source>
</reference>
<dbReference type="Proteomes" id="UP000243459">
    <property type="component" value="Unassembled WGS sequence"/>
</dbReference>
<evidence type="ECO:0000313" key="14">
    <source>
        <dbReference type="EMBL" id="ONK55324.1"/>
    </source>
</evidence>
<dbReference type="EC" id="3.2.1.23" evidence="4 10"/>
<protein>
    <recommendedName>
        <fullName evidence="4 10">Beta-galactosidase</fullName>
        <ecNumber evidence="4 10">3.2.1.23</ecNumber>
    </recommendedName>
</protein>
<keyword evidence="15" id="KW-1185">Reference proteome</keyword>
<dbReference type="InterPro" id="IPR008979">
    <property type="entry name" value="Galactose-bd-like_sf"/>
</dbReference>
<keyword evidence="9 10" id="KW-0326">Glycosidase</keyword>
<comment type="catalytic activity">
    <reaction evidence="1 10">
        <text>Hydrolysis of terminal non-reducing beta-D-galactose residues in beta-D-galactosides.</text>
        <dbReference type="EC" id="3.2.1.23"/>
    </reaction>
</comment>
<dbReference type="SUPFAM" id="SSF49785">
    <property type="entry name" value="Galactose-binding domain-like"/>
    <property type="match status" value="2"/>
</dbReference>
<dbReference type="GO" id="GO:0048046">
    <property type="term" value="C:apoplast"/>
    <property type="evidence" value="ECO:0007669"/>
    <property type="project" value="UniProtKB-SubCell"/>
</dbReference>
<dbReference type="FunFam" id="2.60.120.260:FF:000142">
    <property type="entry name" value="Beta-galactosidase"/>
    <property type="match status" value="1"/>
</dbReference>
<evidence type="ECO:0000256" key="5">
    <source>
        <dbReference type="ARBA" id="ARBA00022523"/>
    </source>
</evidence>
<evidence type="ECO:0000256" key="6">
    <source>
        <dbReference type="ARBA" id="ARBA00022525"/>
    </source>
</evidence>
<evidence type="ECO:0000256" key="9">
    <source>
        <dbReference type="ARBA" id="ARBA00023295"/>
    </source>
</evidence>
<evidence type="ECO:0000256" key="1">
    <source>
        <dbReference type="ARBA" id="ARBA00001412"/>
    </source>
</evidence>
<accession>A0A1R3L6V5</accession>
<feature type="signal peptide" evidence="12">
    <location>
        <begin position="1"/>
        <end position="22"/>
    </location>
</feature>
<dbReference type="Pfam" id="PF01301">
    <property type="entry name" value="Glyco_hydro_35"/>
    <property type="match status" value="1"/>
</dbReference>
<evidence type="ECO:0000256" key="2">
    <source>
        <dbReference type="ARBA" id="ARBA00004271"/>
    </source>
</evidence>
<dbReference type="GO" id="GO:0005975">
    <property type="term" value="P:carbohydrate metabolic process"/>
    <property type="evidence" value="ECO:0007669"/>
    <property type="project" value="InterPro"/>
</dbReference>
<dbReference type="InterPro" id="IPR048913">
    <property type="entry name" value="BetaGal_gal-bd"/>
</dbReference>
<keyword evidence="6" id="KW-0964">Secreted</keyword>
<sequence length="817" mass="90368">MALSRLFFFIFAILASFSLLNATDVSHDGRAIKIDGQRKILISGSIHYPRSTPQMWPDLIAKAKEGGLDAIETYVFWNAHEPQRGQYNFDGNLNIIRFLKEIKNAGMYAILRIGPYVCAEWNHGGLPAWLQQIPGMQFRTDNQPFKDEMQKFVTKIVDMVKIESLLAPQGGPIILTQIENEYGNVEKPFKDAGKRYILWSAQMAEALNVGVPWIMCQQDDAPQPMINTCNGFYCDSFKPNNETSPKMWTENWTGWFKSWDSPDPHRPAEDVAFAVARFFQRGGTLQNYYMYHGGTNFGRSAGGPYIVTSYDYDAPLNEFGNLNQPKWGHLKQLHSSIKLIQDALLFGDVNETSLGNGITTTKYSGNNITSACFLSNENSTVDSTISFEGNNFFVPSWSVSVLANCSQEIFNTAKVGTQTNVMVKKSNLAQDVAQLKWQWRPEILVNQVQGKHPIKQANALLEQVSVTADVSDYLWYITSVNNLTQGNMTLRVNTTGHGIYVFVNGVLQGSRYALTDHFTYVFETPIAVNNGTNIIALLSATVGLKNYGAFYETTPTGVVGGPVELISGNTTTDLSNSLWSYMVGFDGEGSQLYVDGEGVRWYSPMIPMSRPFTWYKTTFQVPVGSDPVVVDLQGMGKGVAWINGENIGRYWTNIMATSKNCTPCDYRGSFNAGRACNTGCNEIGQRWYHVPREYLKAGESNTLILFEEIGGNPENVSFQGVTVGTICGSVNEKETLNLTCEGGKISRIDFASFGDPKGTCQSFTKGSCEASGALDRIQRECVGNMSCSILADESLLGVCSPCTGNVSRRLTVQATCS</sequence>
<evidence type="ECO:0000256" key="10">
    <source>
        <dbReference type="RuleBase" id="RU000675"/>
    </source>
</evidence>
<evidence type="ECO:0000256" key="12">
    <source>
        <dbReference type="SAM" id="SignalP"/>
    </source>
</evidence>
<dbReference type="InterPro" id="IPR041392">
    <property type="entry name" value="GHD"/>
</dbReference>
<dbReference type="Gene3D" id="2.60.120.740">
    <property type="match status" value="1"/>
</dbReference>
<evidence type="ECO:0000256" key="8">
    <source>
        <dbReference type="ARBA" id="ARBA00022801"/>
    </source>
</evidence>
<dbReference type="CDD" id="cd22842">
    <property type="entry name" value="Gal_Rha_Lectin_BGal"/>
    <property type="match status" value="1"/>
</dbReference>
<evidence type="ECO:0000256" key="7">
    <source>
        <dbReference type="ARBA" id="ARBA00022729"/>
    </source>
</evidence>
<dbReference type="InterPro" id="IPR001944">
    <property type="entry name" value="Glycoside_Hdrlase_35"/>
</dbReference>
<dbReference type="Gramene" id="ONK55324">
    <property type="protein sequence ID" value="ONK55324"/>
    <property type="gene ID" value="A4U43_UnF4920"/>
</dbReference>
<keyword evidence="7 12" id="KW-0732">Signal</keyword>
<dbReference type="Gene3D" id="2.60.120.260">
    <property type="entry name" value="Galactose-binding domain-like"/>
    <property type="match status" value="1"/>
</dbReference>
<dbReference type="Pfam" id="PF21467">
    <property type="entry name" value="BetaGal_gal-bd"/>
    <property type="match status" value="1"/>
</dbReference>
<dbReference type="InterPro" id="IPR019801">
    <property type="entry name" value="Glyco_hydro_35_CS"/>
</dbReference>
<evidence type="ECO:0000313" key="15">
    <source>
        <dbReference type="Proteomes" id="UP000243459"/>
    </source>
</evidence>
<comment type="subcellular location">
    <subcellularLocation>
        <location evidence="2">Secreted</location>
        <location evidence="2">Extracellular space</location>
        <location evidence="2">Apoplast</location>
    </subcellularLocation>
</comment>
<feature type="domain" description="SUEL-type lectin" evidence="13">
    <location>
        <begin position="730"/>
        <end position="817"/>
    </location>
</feature>
<proteinExistence type="inferred from homology"/>
<dbReference type="PROSITE" id="PS50228">
    <property type="entry name" value="SUEL_LECTIN"/>
    <property type="match status" value="1"/>
</dbReference>
<keyword evidence="5" id="KW-0052">Apoplast</keyword>
<dbReference type="GO" id="GO:0030246">
    <property type="term" value="F:carbohydrate binding"/>
    <property type="evidence" value="ECO:0007669"/>
    <property type="project" value="InterPro"/>
</dbReference>
<dbReference type="Pfam" id="PF02140">
    <property type="entry name" value="SUEL_Lectin"/>
    <property type="match status" value="1"/>
</dbReference>
<dbReference type="Gene3D" id="3.20.20.80">
    <property type="entry name" value="Glycosidases"/>
    <property type="match status" value="1"/>
</dbReference>
<dbReference type="SUPFAM" id="SSF51445">
    <property type="entry name" value="(Trans)glycosidases"/>
    <property type="match status" value="1"/>
</dbReference>
<evidence type="ECO:0000256" key="4">
    <source>
        <dbReference type="ARBA" id="ARBA00012756"/>
    </source>
</evidence>
<dbReference type="PROSITE" id="PS01182">
    <property type="entry name" value="GLYCOSYL_HYDROL_F35"/>
    <property type="match status" value="1"/>
</dbReference>